<keyword evidence="1" id="KW-0812">Transmembrane</keyword>
<feature type="non-terminal residue" evidence="3">
    <location>
        <position position="1"/>
    </location>
</feature>
<keyword evidence="1" id="KW-0472">Membrane</keyword>
<feature type="transmembrane region" description="Helical" evidence="1">
    <location>
        <begin position="148"/>
        <end position="168"/>
    </location>
</feature>
<dbReference type="EMBL" id="BART01033775">
    <property type="protein sequence ID" value="GAH10948.1"/>
    <property type="molecule type" value="Genomic_DNA"/>
</dbReference>
<sequence>IKLDYLTGLTISFLVQFLFAGITLLVLIPVLLGVPTTFKPYYGYLESIRLKNYKPIGKIIFIGITSSVFILFFSIFLPSMTGDLIIQPDRVFGPPVRDNNAPDNSVLGWFGFIMFLIPGIWEEVIGRGIILTVLLRKYPLEKGKHHKAIAIGGFIFGLMHLLNVPKLINEPSFVLGQVVWSTIIGIAWGYVAIGTNSLYPSIFIHWIIDVFSSYISFDGDPMVFG</sequence>
<evidence type="ECO:0000259" key="2">
    <source>
        <dbReference type="Pfam" id="PF02517"/>
    </source>
</evidence>
<name>X1EQQ5_9ZZZZ</name>
<dbReference type="AlphaFoldDB" id="X1EQQ5"/>
<comment type="caution">
    <text evidence="3">The sequence shown here is derived from an EMBL/GenBank/DDBJ whole genome shotgun (WGS) entry which is preliminary data.</text>
</comment>
<keyword evidence="1" id="KW-1133">Transmembrane helix</keyword>
<protein>
    <recommendedName>
        <fullName evidence="2">CAAX prenyl protease 2/Lysostaphin resistance protein A-like domain-containing protein</fullName>
    </recommendedName>
</protein>
<dbReference type="GO" id="GO:0080120">
    <property type="term" value="P:CAAX-box protein maturation"/>
    <property type="evidence" value="ECO:0007669"/>
    <property type="project" value="UniProtKB-ARBA"/>
</dbReference>
<gene>
    <name evidence="3" type="ORF">S01H4_57918</name>
</gene>
<proteinExistence type="predicted"/>
<feature type="non-terminal residue" evidence="3">
    <location>
        <position position="225"/>
    </location>
</feature>
<dbReference type="InterPro" id="IPR003675">
    <property type="entry name" value="Rce1/LyrA-like_dom"/>
</dbReference>
<evidence type="ECO:0000256" key="1">
    <source>
        <dbReference type="SAM" id="Phobius"/>
    </source>
</evidence>
<dbReference type="Pfam" id="PF02517">
    <property type="entry name" value="Rce1-like"/>
    <property type="match status" value="1"/>
</dbReference>
<evidence type="ECO:0000313" key="3">
    <source>
        <dbReference type="EMBL" id="GAH10948.1"/>
    </source>
</evidence>
<feature type="transmembrane region" description="Helical" evidence="1">
    <location>
        <begin position="174"/>
        <end position="191"/>
    </location>
</feature>
<feature type="transmembrane region" description="Helical" evidence="1">
    <location>
        <begin position="106"/>
        <end position="136"/>
    </location>
</feature>
<dbReference type="GO" id="GO:0004175">
    <property type="term" value="F:endopeptidase activity"/>
    <property type="evidence" value="ECO:0007669"/>
    <property type="project" value="UniProtKB-ARBA"/>
</dbReference>
<organism evidence="3">
    <name type="scientific">marine sediment metagenome</name>
    <dbReference type="NCBI Taxonomy" id="412755"/>
    <lineage>
        <taxon>unclassified sequences</taxon>
        <taxon>metagenomes</taxon>
        <taxon>ecological metagenomes</taxon>
    </lineage>
</organism>
<feature type="domain" description="CAAX prenyl protease 2/Lysostaphin resistance protein A-like" evidence="2">
    <location>
        <begin position="108"/>
        <end position="210"/>
    </location>
</feature>
<feature type="transmembrane region" description="Helical" evidence="1">
    <location>
        <begin position="59"/>
        <end position="86"/>
    </location>
</feature>
<reference evidence="3" key="1">
    <citation type="journal article" date="2014" name="Front. Microbiol.">
        <title>High frequency of phylogenetically diverse reductive dehalogenase-homologous genes in deep subseafloor sedimentary metagenomes.</title>
        <authorList>
            <person name="Kawai M."/>
            <person name="Futagami T."/>
            <person name="Toyoda A."/>
            <person name="Takaki Y."/>
            <person name="Nishi S."/>
            <person name="Hori S."/>
            <person name="Arai W."/>
            <person name="Tsubouchi T."/>
            <person name="Morono Y."/>
            <person name="Uchiyama I."/>
            <person name="Ito T."/>
            <person name="Fujiyama A."/>
            <person name="Inagaki F."/>
            <person name="Takami H."/>
        </authorList>
    </citation>
    <scope>NUCLEOTIDE SEQUENCE</scope>
    <source>
        <strain evidence="3">Expedition CK06-06</strain>
    </source>
</reference>
<feature type="transmembrane region" description="Helical" evidence="1">
    <location>
        <begin position="13"/>
        <end position="38"/>
    </location>
</feature>
<accession>X1EQQ5</accession>